<evidence type="ECO:0000256" key="4">
    <source>
        <dbReference type="ARBA" id="ARBA00022759"/>
    </source>
</evidence>
<dbReference type="Pfam" id="PF07927">
    <property type="entry name" value="HicA_toxin"/>
    <property type="match status" value="1"/>
</dbReference>
<proteinExistence type="inferred from homology"/>
<keyword evidence="3" id="KW-0540">Nuclease</keyword>
<dbReference type="AlphaFoldDB" id="A0A1G2P4I5"/>
<gene>
    <name evidence="8" type="ORF">A3G03_00755</name>
</gene>
<evidence type="ECO:0000313" key="9">
    <source>
        <dbReference type="Proteomes" id="UP000176355"/>
    </source>
</evidence>
<evidence type="ECO:0000256" key="6">
    <source>
        <dbReference type="ARBA" id="ARBA00022884"/>
    </source>
</evidence>
<evidence type="ECO:0000256" key="3">
    <source>
        <dbReference type="ARBA" id="ARBA00022722"/>
    </source>
</evidence>
<dbReference type="GO" id="GO:0016787">
    <property type="term" value="F:hydrolase activity"/>
    <property type="evidence" value="ECO:0007669"/>
    <property type="project" value="UniProtKB-KW"/>
</dbReference>
<keyword evidence="4" id="KW-0255">Endonuclease</keyword>
<name>A0A1G2P4I5_9BACT</name>
<reference evidence="8 9" key="1">
    <citation type="journal article" date="2016" name="Nat. Commun.">
        <title>Thousands of microbial genomes shed light on interconnected biogeochemical processes in an aquifer system.</title>
        <authorList>
            <person name="Anantharaman K."/>
            <person name="Brown C.T."/>
            <person name="Hug L.A."/>
            <person name="Sharon I."/>
            <person name="Castelle C.J."/>
            <person name="Probst A.J."/>
            <person name="Thomas B.C."/>
            <person name="Singh A."/>
            <person name="Wilkins M.J."/>
            <person name="Karaoz U."/>
            <person name="Brodie E.L."/>
            <person name="Williams K.H."/>
            <person name="Hubbard S.S."/>
            <person name="Banfield J.F."/>
        </authorList>
    </citation>
    <scope>NUCLEOTIDE SEQUENCE [LARGE SCALE GENOMIC DNA]</scope>
</reference>
<evidence type="ECO:0000256" key="5">
    <source>
        <dbReference type="ARBA" id="ARBA00022801"/>
    </source>
</evidence>
<accession>A0A1G2P4I5</accession>
<keyword evidence="7" id="KW-0346">Stress response</keyword>
<keyword evidence="5" id="KW-0378">Hydrolase</keyword>
<evidence type="ECO:0000256" key="7">
    <source>
        <dbReference type="ARBA" id="ARBA00023016"/>
    </source>
</evidence>
<comment type="similarity">
    <text evidence="1">Belongs to the HicA mRNA interferase family.</text>
</comment>
<dbReference type="GO" id="GO:0004519">
    <property type="term" value="F:endonuclease activity"/>
    <property type="evidence" value="ECO:0007669"/>
    <property type="project" value="UniProtKB-KW"/>
</dbReference>
<keyword evidence="2" id="KW-1277">Toxin-antitoxin system</keyword>
<organism evidence="8 9">
    <name type="scientific">Candidatus Taylorbacteria bacterium RIFCSPLOWO2_12_FULL_44_15c</name>
    <dbReference type="NCBI Taxonomy" id="1802333"/>
    <lineage>
        <taxon>Bacteria</taxon>
        <taxon>Candidatus Tayloriibacteriota</taxon>
    </lineage>
</organism>
<evidence type="ECO:0000313" key="8">
    <source>
        <dbReference type="EMBL" id="OHA43236.1"/>
    </source>
</evidence>
<evidence type="ECO:0000256" key="1">
    <source>
        <dbReference type="ARBA" id="ARBA00006620"/>
    </source>
</evidence>
<dbReference type="InterPro" id="IPR038570">
    <property type="entry name" value="HicA_sf"/>
</dbReference>
<evidence type="ECO:0000256" key="2">
    <source>
        <dbReference type="ARBA" id="ARBA00022649"/>
    </source>
</evidence>
<sequence length="79" mass="9148">MAKKEWLMPRNISLRDLVHRLRKLGFDGPYPGDRHLFMAKGDLKVRIPNPHRGNISPHLLAEILRQAGISRGEWLKVDN</sequence>
<dbReference type="STRING" id="1802333.A3G03_00755"/>
<protein>
    <recommendedName>
        <fullName evidence="10">Type II toxin-antitoxin system HicA family toxin</fullName>
    </recommendedName>
</protein>
<comment type="caution">
    <text evidence="8">The sequence shown here is derived from an EMBL/GenBank/DDBJ whole genome shotgun (WGS) entry which is preliminary data.</text>
</comment>
<dbReference type="EMBL" id="MHSL01000028">
    <property type="protein sequence ID" value="OHA43236.1"/>
    <property type="molecule type" value="Genomic_DNA"/>
</dbReference>
<dbReference type="Gene3D" id="3.30.920.30">
    <property type="entry name" value="Hypothetical protein"/>
    <property type="match status" value="1"/>
</dbReference>
<evidence type="ECO:0008006" key="10">
    <source>
        <dbReference type="Google" id="ProtNLM"/>
    </source>
</evidence>
<dbReference type="Proteomes" id="UP000176355">
    <property type="component" value="Unassembled WGS sequence"/>
</dbReference>
<keyword evidence="6" id="KW-0694">RNA-binding</keyword>
<dbReference type="InterPro" id="IPR012933">
    <property type="entry name" value="HicA_mRNA_interferase"/>
</dbReference>
<dbReference type="GO" id="GO:0003729">
    <property type="term" value="F:mRNA binding"/>
    <property type="evidence" value="ECO:0007669"/>
    <property type="project" value="InterPro"/>
</dbReference>
<dbReference type="SUPFAM" id="SSF54786">
    <property type="entry name" value="YcfA/nrd intein domain"/>
    <property type="match status" value="1"/>
</dbReference>